<reference evidence="2 3" key="1">
    <citation type="submission" date="2016-11" db="EMBL/GenBank/DDBJ databases">
        <authorList>
            <person name="Varghese N."/>
            <person name="Submissions S."/>
        </authorList>
    </citation>
    <scope>NUCLEOTIDE SEQUENCE [LARGE SCALE GENOMIC DNA]</scope>
    <source>
        <strain evidence="2 3">PA</strain>
    </source>
</reference>
<comment type="caution">
    <text evidence="2">The sequence shown here is derived from an EMBL/GenBank/DDBJ whole genome shotgun (WGS) entry which is preliminary data.</text>
</comment>
<gene>
    <name evidence="2" type="ORF">SAMN05216246_103161</name>
</gene>
<dbReference type="EMBL" id="FQYL01000003">
    <property type="protein sequence ID" value="SHI62115.1"/>
    <property type="molecule type" value="Genomic_DNA"/>
</dbReference>
<keyword evidence="3" id="KW-1185">Reference proteome</keyword>
<dbReference type="Proteomes" id="UP000184390">
    <property type="component" value="Unassembled WGS sequence"/>
</dbReference>
<keyword evidence="1" id="KW-0472">Membrane</keyword>
<name>A0ABY1I5L9_9ACTO</name>
<feature type="transmembrane region" description="Helical" evidence="1">
    <location>
        <begin position="12"/>
        <end position="34"/>
    </location>
</feature>
<keyword evidence="1" id="KW-0812">Transmembrane</keyword>
<dbReference type="InterPro" id="IPR025324">
    <property type="entry name" value="DUF4230"/>
</dbReference>
<accession>A0ABY1I5L9</accession>
<organism evidence="2 3">
    <name type="scientific">Actinomyces denticolens</name>
    <dbReference type="NCBI Taxonomy" id="52767"/>
    <lineage>
        <taxon>Bacteria</taxon>
        <taxon>Bacillati</taxon>
        <taxon>Actinomycetota</taxon>
        <taxon>Actinomycetes</taxon>
        <taxon>Actinomycetales</taxon>
        <taxon>Actinomycetaceae</taxon>
        <taxon>Actinomyces</taxon>
    </lineage>
</organism>
<protein>
    <recommendedName>
        <fullName evidence="4">DUF4230 domain-containing protein</fullName>
    </recommendedName>
</protein>
<sequence>MSFLVRRFARSHWMVVGIIGVVVGSLLGVGGMTVKSWFEEEPETGPHIDAHMLVNSFTEIGELSTLEVGFAGYGRSDDSTEVLGFSLPLTGKSFTAVYEGTVKVGIADVSQITVDVDDSARRITLTAPDPVVTNSGLESIEYYDENDSLFNQSDLDDATEFENSVLEAGVEKLLDGGLIDKARTRTQEVLSTQTQAVLKAAGVEGYTVEVSFAPPAGA</sequence>
<evidence type="ECO:0008006" key="4">
    <source>
        <dbReference type="Google" id="ProtNLM"/>
    </source>
</evidence>
<evidence type="ECO:0000313" key="2">
    <source>
        <dbReference type="EMBL" id="SHI62115.1"/>
    </source>
</evidence>
<evidence type="ECO:0000313" key="3">
    <source>
        <dbReference type="Proteomes" id="UP000184390"/>
    </source>
</evidence>
<proteinExistence type="predicted"/>
<evidence type="ECO:0000256" key="1">
    <source>
        <dbReference type="SAM" id="Phobius"/>
    </source>
</evidence>
<dbReference type="RefSeq" id="WP_073451868.1">
    <property type="nucleotide sequence ID" value="NZ_BDIO01000007.1"/>
</dbReference>
<keyword evidence="1" id="KW-1133">Transmembrane helix</keyword>
<dbReference type="Pfam" id="PF14014">
    <property type="entry name" value="DUF4230"/>
    <property type="match status" value="1"/>
</dbReference>